<keyword evidence="6" id="KW-1185">Reference proteome</keyword>
<gene>
    <name evidence="5" type="ORF">A7E78_10540</name>
</gene>
<dbReference type="InterPro" id="IPR011990">
    <property type="entry name" value="TPR-like_helical_dom_sf"/>
</dbReference>
<evidence type="ECO:0000256" key="2">
    <source>
        <dbReference type="ARBA" id="ARBA00022729"/>
    </source>
</evidence>
<dbReference type="SUPFAM" id="SSF48452">
    <property type="entry name" value="TPR-like"/>
    <property type="match status" value="1"/>
</dbReference>
<evidence type="ECO:0000259" key="4">
    <source>
        <dbReference type="Pfam" id="PF13458"/>
    </source>
</evidence>
<dbReference type="EMBL" id="CP015519">
    <property type="protein sequence ID" value="APG28246.1"/>
    <property type="molecule type" value="Genomic_DNA"/>
</dbReference>
<dbReference type="AlphaFoldDB" id="A0A1L3GQL4"/>
<dbReference type="InterPro" id="IPR028082">
    <property type="entry name" value="Peripla_BP_I"/>
</dbReference>
<dbReference type="PANTHER" id="PTHR30483:SF6">
    <property type="entry name" value="PERIPLASMIC BINDING PROTEIN OF ABC TRANSPORTER FOR NATURAL AMINO ACIDS"/>
    <property type="match status" value="1"/>
</dbReference>
<name>A0A1L3GQL4_9BACT</name>
<reference evidence="5 6" key="1">
    <citation type="journal article" date="2017" name="Genome Announc.">
        <title>Complete Genome Sequences of Two Acetylene-Fermenting Pelobacter acetylenicus Strains.</title>
        <authorList>
            <person name="Sutton J.M."/>
            <person name="Baesman S.M."/>
            <person name="Fierst J.L."/>
            <person name="Poret-Peterson A.T."/>
            <person name="Oremland R.S."/>
            <person name="Dunlap D.S."/>
            <person name="Akob D.M."/>
        </authorList>
    </citation>
    <scope>NUCLEOTIDE SEQUENCE [LARGE SCALE GENOMIC DNA]</scope>
    <source>
        <strain evidence="5 6">SFB93</strain>
    </source>
</reference>
<evidence type="ECO:0000313" key="5">
    <source>
        <dbReference type="EMBL" id="APG28246.1"/>
    </source>
</evidence>
<feature type="domain" description="Leucine-binding protein" evidence="4">
    <location>
        <begin position="285"/>
        <end position="640"/>
    </location>
</feature>
<feature type="region of interest" description="Disordered" evidence="3">
    <location>
        <begin position="466"/>
        <end position="485"/>
    </location>
</feature>
<dbReference type="SUPFAM" id="SSF53822">
    <property type="entry name" value="Periplasmic binding protein-like I"/>
    <property type="match status" value="1"/>
</dbReference>
<dbReference type="InterPro" id="IPR028081">
    <property type="entry name" value="Leu-bd"/>
</dbReference>
<evidence type="ECO:0000313" key="6">
    <source>
        <dbReference type="Proteomes" id="UP000182517"/>
    </source>
</evidence>
<dbReference type="KEGG" id="pef:A7E78_10540"/>
<dbReference type="Proteomes" id="UP000182517">
    <property type="component" value="Chromosome"/>
</dbReference>
<accession>A0A1L3GQL4</accession>
<dbReference type="Gene3D" id="1.25.40.10">
    <property type="entry name" value="Tetratricopeptide repeat domain"/>
    <property type="match status" value="1"/>
</dbReference>
<dbReference type="STRING" id="1842532.A7E78_10540"/>
<evidence type="ECO:0000256" key="1">
    <source>
        <dbReference type="ARBA" id="ARBA00010062"/>
    </source>
</evidence>
<organism evidence="5 6">
    <name type="scientific">Syntrophotalea acetylenivorans</name>
    <dbReference type="NCBI Taxonomy" id="1842532"/>
    <lineage>
        <taxon>Bacteria</taxon>
        <taxon>Pseudomonadati</taxon>
        <taxon>Thermodesulfobacteriota</taxon>
        <taxon>Desulfuromonadia</taxon>
        <taxon>Desulfuromonadales</taxon>
        <taxon>Syntrophotaleaceae</taxon>
        <taxon>Syntrophotalea</taxon>
    </lineage>
</organism>
<sequence>MLGSAKVKLSSRRVAKKTLIPGKSPASILVLLLTLLVFSMAPGAAQGAPAPAADILQQGLHYYRIGELDQALALLLDFMAGQPDSTQEPEAALILSRIYYQRGDYEQTLHFLQVIPPALRGSENRLLEGSALTRLGQSEEGIALLSSLDETSLSRNQQAQRLAALAKGHLDQQNWLQALYFIHAYLPLSIDQKQTDHLIELAGNVVREQLSSAQLAEAAFMFSRSPVGQAAGLQLALSSWQAGDTVTARRHVEAVLQQPTAFPGRDEAVRLRDRLTGAPIKSRVLGVILPLSGRYAAFGKAVQRGMELALEQLGNTEYPIKFLFKDSAGDPEQSSRAVSELANAEQALAILGPLTGNAAEAAAQRAQLERLPLLTLSQRNGLAEVGPYVFRTSLTSVMQARALARYSIEERGLRTFAVMAPDSRLGKEMNKHFVAEVERLGGIIVAYRSYAADATDFRRQILLLKGEDPDAPEPPPPPESSPELETEIPELPFEALFIPDYAERIGLIAPQLAYYGIRDVTLLGINGWNDPELLRLAGSYVEGAVFTDGFYRYSPYPFVQAFVNSYFERFGSEPTILEAQGYDVAGILLAHLSRGEQLTRDDLRNALNRVQNYPGVAGATSFDAQGDAQKVLFLLQVQNGNIVQIN</sequence>
<protein>
    <recommendedName>
        <fullName evidence="4">Leucine-binding protein domain-containing protein</fullName>
    </recommendedName>
</protein>
<dbReference type="Gene3D" id="3.40.50.2300">
    <property type="match status" value="2"/>
</dbReference>
<comment type="similarity">
    <text evidence="1">Belongs to the leucine-binding protein family.</text>
</comment>
<dbReference type="Pfam" id="PF13458">
    <property type="entry name" value="Peripla_BP_6"/>
    <property type="match status" value="1"/>
</dbReference>
<dbReference type="InterPro" id="IPR051010">
    <property type="entry name" value="BCAA_transport"/>
</dbReference>
<keyword evidence="2" id="KW-0732">Signal</keyword>
<proteinExistence type="inferred from homology"/>
<evidence type="ECO:0000256" key="3">
    <source>
        <dbReference type="SAM" id="MobiDB-lite"/>
    </source>
</evidence>
<dbReference type="PANTHER" id="PTHR30483">
    <property type="entry name" value="LEUCINE-SPECIFIC-BINDING PROTEIN"/>
    <property type="match status" value="1"/>
</dbReference>